<comment type="caution">
    <text evidence="6">Lacks conserved residue(s) required for the propagation of feature annotation.</text>
</comment>
<proteinExistence type="inferred from homology"/>
<protein>
    <recommendedName>
        <fullName evidence="7">Myosin motor domain-containing protein</fullName>
    </recommendedName>
</protein>
<dbReference type="InterPro" id="IPR001609">
    <property type="entry name" value="Myosin_head_motor_dom-like"/>
</dbReference>
<keyword evidence="5 6" id="KW-0009">Actin-binding</keyword>
<dbReference type="GO" id="GO:0005524">
    <property type="term" value="F:ATP binding"/>
    <property type="evidence" value="ECO:0007669"/>
    <property type="project" value="UniProtKB-KW"/>
</dbReference>
<comment type="caution">
    <text evidence="8">The sequence shown here is derived from an EMBL/GenBank/DDBJ whole genome shotgun (WGS) entry which is preliminary data.</text>
</comment>
<reference evidence="8 9" key="1">
    <citation type="submission" date="2024-01" db="EMBL/GenBank/DDBJ databases">
        <title>The genomes of 5 underutilized Papilionoideae crops provide insights into root nodulation and disease resistanc.</title>
        <authorList>
            <person name="Yuan L."/>
        </authorList>
    </citation>
    <scope>NUCLEOTIDE SEQUENCE [LARGE SCALE GENOMIC DNA]</scope>
    <source>
        <strain evidence="8">ZHUSHIDOU_FW_LH</strain>
        <tissue evidence="8">Leaf</tissue>
    </source>
</reference>
<evidence type="ECO:0000313" key="9">
    <source>
        <dbReference type="Proteomes" id="UP001372338"/>
    </source>
</evidence>
<gene>
    <name evidence="8" type="ORF">RIF29_04020</name>
</gene>
<keyword evidence="9" id="KW-1185">Reference proteome</keyword>
<keyword evidence="1" id="KW-0547">Nucleotide-binding</keyword>
<keyword evidence="2" id="KW-0067">ATP-binding</keyword>
<dbReference type="InterPro" id="IPR027417">
    <property type="entry name" value="P-loop_NTPase"/>
</dbReference>
<dbReference type="Pfam" id="PF00063">
    <property type="entry name" value="Myosin_head"/>
    <property type="match status" value="1"/>
</dbReference>
<evidence type="ECO:0000256" key="2">
    <source>
        <dbReference type="ARBA" id="ARBA00022840"/>
    </source>
</evidence>
<sequence length="147" mass="16788">MHQLDSTKPHFIRCIRPNSKQRPVIYDEDLVLKQLKCCGVLEVAKISRVAYPTRMTHQEFSRRYGFLLSEATISQDPLSISVAVLQKFNILFEMYQVGYTKLYLRAGQIYVKDWCTSEFKLKCRKLVSASSPAQAPNAQALNLASVV</sequence>
<dbReference type="GO" id="GO:0000146">
    <property type="term" value="F:microfilament motor activity"/>
    <property type="evidence" value="ECO:0007669"/>
    <property type="project" value="TreeGrafter"/>
</dbReference>
<dbReference type="PANTHER" id="PTHR13140">
    <property type="entry name" value="MYOSIN"/>
    <property type="match status" value="1"/>
</dbReference>
<name>A0AAN9P932_CROPI</name>
<evidence type="ECO:0000313" key="8">
    <source>
        <dbReference type="EMBL" id="KAK7289955.1"/>
    </source>
</evidence>
<dbReference type="GO" id="GO:0051015">
    <property type="term" value="F:actin filament binding"/>
    <property type="evidence" value="ECO:0007669"/>
    <property type="project" value="TreeGrafter"/>
</dbReference>
<comment type="similarity">
    <text evidence="6">Belongs to the TRAFAC class myosin-kinesin ATPase superfamily. Myosin family.</text>
</comment>
<evidence type="ECO:0000256" key="6">
    <source>
        <dbReference type="PROSITE-ProRule" id="PRU00782"/>
    </source>
</evidence>
<evidence type="ECO:0000256" key="4">
    <source>
        <dbReference type="ARBA" id="ARBA00023175"/>
    </source>
</evidence>
<keyword evidence="4" id="KW-0505">Motor protein</keyword>
<dbReference type="GO" id="GO:0005737">
    <property type="term" value="C:cytoplasm"/>
    <property type="evidence" value="ECO:0007669"/>
    <property type="project" value="TreeGrafter"/>
</dbReference>
<evidence type="ECO:0000256" key="1">
    <source>
        <dbReference type="ARBA" id="ARBA00022741"/>
    </source>
</evidence>
<dbReference type="PROSITE" id="PS51456">
    <property type="entry name" value="MYOSIN_MOTOR"/>
    <property type="match status" value="1"/>
</dbReference>
<dbReference type="InterPro" id="IPR036961">
    <property type="entry name" value="Kinesin_motor_dom_sf"/>
</dbReference>
<dbReference type="GO" id="GO:0007015">
    <property type="term" value="P:actin filament organization"/>
    <property type="evidence" value="ECO:0007669"/>
    <property type="project" value="TreeGrafter"/>
</dbReference>
<evidence type="ECO:0000256" key="5">
    <source>
        <dbReference type="ARBA" id="ARBA00023203"/>
    </source>
</evidence>
<evidence type="ECO:0000256" key="3">
    <source>
        <dbReference type="ARBA" id="ARBA00023123"/>
    </source>
</evidence>
<dbReference type="Gene3D" id="3.40.850.10">
    <property type="entry name" value="Kinesin motor domain"/>
    <property type="match status" value="1"/>
</dbReference>
<dbReference type="AlphaFoldDB" id="A0AAN9P932"/>
<dbReference type="GO" id="GO:0016020">
    <property type="term" value="C:membrane"/>
    <property type="evidence" value="ECO:0007669"/>
    <property type="project" value="TreeGrafter"/>
</dbReference>
<keyword evidence="3 6" id="KW-0518">Myosin</keyword>
<dbReference type="SUPFAM" id="SSF52540">
    <property type="entry name" value="P-loop containing nucleoside triphosphate hydrolases"/>
    <property type="match status" value="1"/>
</dbReference>
<evidence type="ECO:0000259" key="7">
    <source>
        <dbReference type="PROSITE" id="PS51456"/>
    </source>
</evidence>
<feature type="domain" description="Myosin motor" evidence="7">
    <location>
        <begin position="1"/>
        <end position="122"/>
    </location>
</feature>
<accession>A0AAN9P932</accession>
<dbReference type="GO" id="GO:0016459">
    <property type="term" value="C:myosin complex"/>
    <property type="evidence" value="ECO:0007669"/>
    <property type="project" value="UniProtKB-KW"/>
</dbReference>
<dbReference type="EMBL" id="JAYWIO010000001">
    <property type="protein sequence ID" value="KAK7289955.1"/>
    <property type="molecule type" value="Genomic_DNA"/>
</dbReference>
<organism evidence="8 9">
    <name type="scientific">Crotalaria pallida</name>
    <name type="common">Smooth rattlebox</name>
    <name type="synonym">Crotalaria striata</name>
    <dbReference type="NCBI Taxonomy" id="3830"/>
    <lineage>
        <taxon>Eukaryota</taxon>
        <taxon>Viridiplantae</taxon>
        <taxon>Streptophyta</taxon>
        <taxon>Embryophyta</taxon>
        <taxon>Tracheophyta</taxon>
        <taxon>Spermatophyta</taxon>
        <taxon>Magnoliopsida</taxon>
        <taxon>eudicotyledons</taxon>
        <taxon>Gunneridae</taxon>
        <taxon>Pentapetalae</taxon>
        <taxon>rosids</taxon>
        <taxon>fabids</taxon>
        <taxon>Fabales</taxon>
        <taxon>Fabaceae</taxon>
        <taxon>Papilionoideae</taxon>
        <taxon>50 kb inversion clade</taxon>
        <taxon>genistoids sensu lato</taxon>
        <taxon>core genistoids</taxon>
        <taxon>Crotalarieae</taxon>
        <taxon>Crotalaria</taxon>
    </lineage>
</organism>
<dbReference type="PANTHER" id="PTHR13140:SF706">
    <property type="entry name" value="DILUTE CLASS UNCONVENTIONAL MYOSIN, ISOFORM C"/>
    <property type="match status" value="1"/>
</dbReference>
<dbReference type="Proteomes" id="UP001372338">
    <property type="component" value="Unassembled WGS sequence"/>
</dbReference>
<dbReference type="Gene3D" id="3.30.70.1590">
    <property type="match status" value="1"/>
</dbReference>